<proteinExistence type="predicted"/>
<protein>
    <submittedName>
        <fullName evidence="3">OmpW family outer membrane protein</fullName>
    </submittedName>
</protein>
<evidence type="ECO:0000256" key="1">
    <source>
        <dbReference type="ARBA" id="ARBA00004442"/>
    </source>
</evidence>
<sequence>MNKLSCIAGLLLAGLAGASAAQTAHTFYLGAAHINVRANATPLTNSSVPDARLTVGDQDTVGFGYSYRFAAAWSAELALGLPPAHKVYGAGALEPFGQISVVEQMPPSVFLNYHFENVLPKFSPFVGLGINYTRFSKTRSTLSGNLASGGPTDISLKDSWGLAGHIGATVQFSKNWSLVTTIAMAHVRSDMTAVTHIGETTVTRGSDINFRPIVTTLSLGYSF</sequence>
<dbReference type="PANTHER" id="PTHR36920:SF1">
    <property type="entry name" value="OUTER MEMBRANE PROTEIN W"/>
    <property type="match status" value="1"/>
</dbReference>
<evidence type="ECO:0000313" key="4">
    <source>
        <dbReference type="Proteomes" id="UP001246372"/>
    </source>
</evidence>
<feature type="chain" id="PRO_5046550840" evidence="2">
    <location>
        <begin position="22"/>
        <end position="223"/>
    </location>
</feature>
<dbReference type="InterPro" id="IPR011250">
    <property type="entry name" value="OMP/PagP_B-barrel"/>
</dbReference>
<comment type="subcellular location">
    <subcellularLocation>
        <location evidence="1">Cell outer membrane</location>
    </subcellularLocation>
</comment>
<dbReference type="InterPro" id="IPR005618">
    <property type="entry name" value="OMPW"/>
</dbReference>
<dbReference type="RefSeq" id="WP_315650202.1">
    <property type="nucleotide sequence ID" value="NZ_JAVXZY010000003.1"/>
</dbReference>
<gene>
    <name evidence="3" type="ORF">RQP53_10240</name>
</gene>
<dbReference type="SUPFAM" id="SSF56925">
    <property type="entry name" value="OMPA-like"/>
    <property type="match status" value="1"/>
</dbReference>
<name>A0ABU3PAS1_9BURK</name>
<dbReference type="Proteomes" id="UP001246372">
    <property type="component" value="Unassembled WGS sequence"/>
</dbReference>
<keyword evidence="2" id="KW-0732">Signal</keyword>
<dbReference type="Gene3D" id="2.40.160.20">
    <property type="match status" value="1"/>
</dbReference>
<evidence type="ECO:0000313" key="3">
    <source>
        <dbReference type="EMBL" id="MDT8999644.1"/>
    </source>
</evidence>
<comment type="caution">
    <text evidence="3">The sequence shown here is derived from an EMBL/GenBank/DDBJ whole genome shotgun (WGS) entry which is preliminary data.</text>
</comment>
<evidence type="ECO:0000256" key="2">
    <source>
        <dbReference type="SAM" id="SignalP"/>
    </source>
</evidence>
<dbReference type="Pfam" id="PF03922">
    <property type="entry name" value="OmpW"/>
    <property type="match status" value="1"/>
</dbReference>
<organism evidence="3 4">
    <name type="scientific">Roseateles aquae</name>
    <dbReference type="NCBI Taxonomy" id="3077235"/>
    <lineage>
        <taxon>Bacteria</taxon>
        <taxon>Pseudomonadati</taxon>
        <taxon>Pseudomonadota</taxon>
        <taxon>Betaproteobacteria</taxon>
        <taxon>Burkholderiales</taxon>
        <taxon>Sphaerotilaceae</taxon>
        <taxon>Roseateles</taxon>
    </lineage>
</organism>
<dbReference type="EMBL" id="JAVXZY010000003">
    <property type="protein sequence ID" value="MDT8999644.1"/>
    <property type="molecule type" value="Genomic_DNA"/>
</dbReference>
<feature type="signal peptide" evidence="2">
    <location>
        <begin position="1"/>
        <end position="21"/>
    </location>
</feature>
<keyword evidence="4" id="KW-1185">Reference proteome</keyword>
<reference evidence="3" key="1">
    <citation type="submission" date="2023-09" db="EMBL/GenBank/DDBJ databases">
        <title>Paucibacter sp. APW11 Genome sequencing and assembly.</title>
        <authorList>
            <person name="Kim I."/>
        </authorList>
    </citation>
    <scope>NUCLEOTIDE SEQUENCE</scope>
    <source>
        <strain evidence="3">APW11</strain>
    </source>
</reference>
<accession>A0ABU3PAS1</accession>
<dbReference type="PANTHER" id="PTHR36920">
    <property type="match status" value="1"/>
</dbReference>